<protein>
    <submittedName>
        <fullName evidence="7">Sulfite oxidase</fullName>
    </submittedName>
</protein>
<keyword evidence="3" id="KW-0479">Metal-binding</keyword>
<keyword evidence="4" id="KW-0560">Oxidoreductase</keyword>
<gene>
    <name evidence="7" type="ORF">J5Y10_07255</name>
</gene>
<reference evidence="7" key="1">
    <citation type="submission" date="2021-03" db="EMBL/GenBank/DDBJ databases">
        <authorList>
            <person name="So Y."/>
        </authorList>
    </citation>
    <scope>NUCLEOTIDE SEQUENCE</scope>
    <source>
        <strain evidence="7">SG15</strain>
    </source>
</reference>
<feature type="domain" description="Moybdenum cofactor oxidoreductase dimerisation" evidence="6">
    <location>
        <begin position="253"/>
        <end position="370"/>
    </location>
</feature>
<evidence type="ECO:0000259" key="5">
    <source>
        <dbReference type="Pfam" id="PF00174"/>
    </source>
</evidence>
<dbReference type="GO" id="GO:0006790">
    <property type="term" value="P:sulfur compound metabolic process"/>
    <property type="evidence" value="ECO:0007669"/>
    <property type="project" value="TreeGrafter"/>
</dbReference>
<dbReference type="RefSeq" id="WP_209372194.1">
    <property type="nucleotide sequence ID" value="NZ_JAGIZA010000003.1"/>
</dbReference>
<evidence type="ECO:0000256" key="4">
    <source>
        <dbReference type="ARBA" id="ARBA00023002"/>
    </source>
</evidence>
<dbReference type="PRINTS" id="PR00407">
    <property type="entry name" value="EUMOPTERIN"/>
</dbReference>
<dbReference type="PANTHER" id="PTHR19372:SF7">
    <property type="entry name" value="SULFITE OXIDASE, MITOCHONDRIAL"/>
    <property type="match status" value="1"/>
</dbReference>
<dbReference type="InterPro" id="IPR000572">
    <property type="entry name" value="OxRdtase_Mopterin-bd_dom"/>
</dbReference>
<dbReference type="GO" id="GO:0008482">
    <property type="term" value="F:sulfite oxidase activity"/>
    <property type="evidence" value="ECO:0007669"/>
    <property type="project" value="TreeGrafter"/>
</dbReference>
<name>A0A940MWN9_9PROT</name>
<dbReference type="SUPFAM" id="SSF56524">
    <property type="entry name" value="Oxidoreductase molybdopterin-binding domain"/>
    <property type="match status" value="1"/>
</dbReference>
<dbReference type="Gene3D" id="2.60.40.650">
    <property type="match status" value="1"/>
</dbReference>
<dbReference type="GO" id="GO:0020037">
    <property type="term" value="F:heme binding"/>
    <property type="evidence" value="ECO:0007669"/>
    <property type="project" value="TreeGrafter"/>
</dbReference>
<dbReference type="InterPro" id="IPR014756">
    <property type="entry name" value="Ig_E-set"/>
</dbReference>
<sequence>MDAAQGAPARNETLLRAGKENLAVLPDEALNAETPLALLDAPITPVSRFFVRNNGALPSPETRAGWTLAVDGAVERPMALSIEDLRTRFEVVSLTSVLECAGNSRHGFKQPVDGLSWAEGAVGCARWTGVRLRDVLHAAGIRPEAVYTAHFSPDRAVGGEGDALSRGLPLWKALAPETLLAFAMNDAPLTFLHGAPLRIVAPGFPGSAWQKWLSRIALRDRVHDGAKMTGYDYRLPSRPVAPGEWPPPEEMAVIEDMPVKSHILSPAEGTALRRGQPATVRGHAWSGHVPLAAVDVSTDGGANWQPAGLGQQEGAFGWAPFTLNWMPERAGECRILARARDARGRAQPIDPPWNPKGYANNACHAVTVTVAAD</sequence>
<evidence type="ECO:0000256" key="2">
    <source>
        <dbReference type="ARBA" id="ARBA00022505"/>
    </source>
</evidence>
<proteinExistence type="predicted"/>
<dbReference type="Proteomes" id="UP000677537">
    <property type="component" value="Unassembled WGS sequence"/>
</dbReference>
<evidence type="ECO:0000259" key="6">
    <source>
        <dbReference type="Pfam" id="PF03404"/>
    </source>
</evidence>
<feature type="domain" description="Oxidoreductase molybdopterin-binding" evidence="5">
    <location>
        <begin position="60"/>
        <end position="225"/>
    </location>
</feature>
<evidence type="ECO:0000256" key="3">
    <source>
        <dbReference type="ARBA" id="ARBA00022723"/>
    </source>
</evidence>
<dbReference type="InterPro" id="IPR036374">
    <property type="entry name" value="OxRdtase_Mopterin-bd_sf"/>
</dbReference>
<dbReference type="CDD" id="cd02110">
    <property type="entry name" value="SO_family_Moco_dimer"/>
    <property type="match status" value="1"/>
</dbReference>
<dbReference type="InterPro" id="IPR008335">
    <property type="entry name" value="Mopterin_OxRdtase_euk"/>
</dbReference>
<keyword evidence="8" id="KW-1185">Reference proteome</keyword>
<dbReference type="InterPro" id="IPR005066">
    <property type="entry name" value="MoCF_OxRdtse_dimer"/>
</dbReference>
<dbReference type="Pfam" id="PF03404">
    <property type="entry name" value="Mo-co_dimer"/>
    <property type="match status" value="1"/>
</dbReference>
<dbReference type="PANTHER" id="PTHR19372">
    <property type="entry name" value="SULFITE REDUCTASE"/>
    <property type="match status" value="1"/>
</dbReference>
<evidence type="ECO:0000313" key="8">
    <source>
        <dbReference type="Proteomes" id="UP000677537"/>
    </source>
</evidence>
<dbReference type="Gene3D" id="3.90.420.10">
    <property type="entry name" value="Oxidoreductase, molybdopterin-binding domain"/>
    <property type="match status" value="1"/>
</dbReference>
<evidence type="ECO:0000313" key="7">
    <source>
        <dbReference type="EMBL" id="MBP0492572.1"/>
    </source>
</evidence>
<comment type="cofactor">
    <cofactor evidence="1">
        <name>Mo-molybdopterin</name>
        <dbReference type="ChEBI" id="CHEBI:71302"/>
    </cofactor>
</comment>
<evidence type="ECO:0000256" key="1">
    <source>
        <dbReference type="ARBA" id="ARBA00001924"/>
    </source>
</evidence>
<dbReference type="SUPFAM" id="SSF81296">
    <property type="entry name" value="E set domains"/>
    <property type="match status" value="1"/>
</dbReference>
<keyword evidence="2" id="KW-0500">Molybdenum</keyword>
<organism evidence="7 8">
    <name type="scientific">Roseomonas indoligenes</name>
    <dbReference type="NCBI Taxonomy" id="2820811"/>
    <lineage>
        <taxon>Bacteria</taxon>
        <taxon>Pseudomonadati</taxon>
        <taxon>Pseudomonadota</taxon>
        <taxon>Alphaproteobacteria</taxon>
        <taxon>Acetobacterales</taxon>
        <taxon>Roseomonadaceae</taxon>
        <taxon>Roseomonas</taxon>
    </lineage>
</organism>
<accession>A0A940MWN9</accession>
<dbReference type="GO" id="GO:0043546">
    <property type="term" value="F:molybdopterin cofactor binding"/>
    <property type="evidence" value="ECO:0007669"/>
    <property type="project" value="TreeGrafter"/>
</dbReference>
<dbReference type="AlphaFoldDB" id="A0A940MWN9"/>
<dbReference type="Pfam" id="PF00174">
    <property type="entry name" value="Oxidored_molyb"/>
    <property type="match status" value="1"/>
</dbReference>
<dbReference type="EMBL" id="JAGIZA010000003">
    <property type="protein sequence ID" value="MBP0492572.1"/>
    <property type="molecule type" value="Genomic_DNA"/>
</dbReference>
<comment type="caution">
    <text evidence="7">The sequence shown here is derived from an EMBL/GenBank/DDBJ whole genome shotgun (WGS) entry which is preliminary data.</text>
</comment>
<dbReference type="GO" id="GO:0030151">
    <property type="term" value="F:molybdenum ion binding"/>
    <property type="evidence" value="ECO:0007669"/>
    <property type="project" value="InterPro"/>
</dbReference>